<feature type="transmembrane region" description="Helical" evidence="1">
    <location>
        <begin position="20"/>
        <end position="42"/>
    </location>
</feature>
<keyword evidence="1" id="KW-0812">Transmembrane</keyword>
<protein>
    <submittedName>
        <fullName evidence="2">Uncharacterized protein</fullName>
    </submittedName>
</protein>
<accession>F7T9I6</accession>
<dbReference type="HOGENOM" id="CLU_2968705_0_0_4"/>
<gene>
    <name evidence="2" type="ORF">AXXA_28120</name>
</gene>
<reference evidence="2 3" key="1">
    <citation type="submission" date="2011-06" db="EMBL/GenBank/DDBJ databases">
        <authorList>
            <person name="Bador J."/>
            <person name="Amoureux L."/>
            <person name="Neuwirth C."/>
        </authorList>
    </citation>
    <scope>NUCLEOTIDE SEQUENCE [LARGE SCALE GENOMIC DNA]</scope>
    <source>
        <strain evidence="2 3">AXX-A</strain>
    </source>
</reference>
<dbReference type="Proteomes" id="UP000004853">
    <property type="component" value="Unassembled WGS sequence"/>
</dbReference>
<organism evidence="2 3">
    <name type="scientific">Achromobacter insuavis AXX-A</name>
    <dbReference type="NCBI Taxonomy" id="1003200"/>
    <lineage>
        <taxon>Bacteria</taxon>
        <taxon>Pseudomonadati</taxon>
        <taxon>Pseudomonadota</taxon>
        <taxon>Betaproteobacteria</taxon>
        <taxon>Burkholderiales</taxon>
        <taxon>Alcaligenaceae</taxon>
        <taxon>Achromobacter</taxon>
    </lineage>
</organism>
<sequence length="58" mass="6410">MHNRTPTTDDEFPLLPPLGRLDLACLALCVLVVLGCLGYLAFDLFSMVLCDRYGVCYA</sequence>
<evidence type="ECO:0000313" key="2">
    <source>
        <dbReference type="EMBL" id="EGP42991.1"/>
    </source>
</evidence>
<evidence type="ECO:0000313" key="3">
    <source>
        <dbReference type="Proteomes" id="UP000004853"/>
    </source>
</evidence>
<comment type="caution">
    <text evidence="2">The sequence shown here is derived from an EMBL/GenBank/DDBJ whole genome shotgun (WGS) entry which is preliminary data.</text>
</comment>
<dbReference type="AlphaFoldDB" id="F7T9I6"/>
<keyword evidence="1" id="KW-0472">Membrane</keyword>
<evidence type="ECO:0000256" key="1">
    <source>
        <dbReference type="SAM" id="Phobius"/>
    </source>
</evidence>
<keyword evidence="1" id="KW-1133">Transmembrane helix</keyword>
<dbReference type="PATRIC" id="fig|1003200.3.peg.5552"/>
<dbReference type="RefSeq" id="WP_006395613.1">
    <property type="nucleotide sequence ID" value="NZ_GL982453.1"/>
</dbReference>
<name>F7T9I6_9BURK</name>
<proteinExistence type="predicted"/>
<dbReference type="EMBL" id="AFRQ01000134">
    <property type="protein sequence ID" value="EGP42991.1"/>
    <property type="molecule type" value="Genomic_DNA"/>
</dbReference>